<keyword evidence="3" id="KW-0238">DNA-binding</keyword>
<dbReference type="PROSITE" id="PS50931">
    <property type="entry name" value="HTH_LYSR"/>
    <property type="match status" value="1"/>
</dbReference>
<dbReference type="SUPFAM" id="SSF46785">
    <property type="entry name" value="Winged helix' DNA-binding domain"/>
    <property type="match status" value="1"/>
</dbReference>
<comment type="caution">
    <text evidence="6">The sequence shown here is derived from an EMBL/GenBank/DDBJ whole genome shotgun (WGS) entry which is preliminary data.</text>
</comment>
<dbReference type="EMBL" id="JBHRSK010000001">
    <property type="protein sequence ID" value="MFC2966518.1"/>
    <property type="molecule type" value="Genomic_DNA"/>
</dbReference>
<dbReference type="InterPro" id="IPR058163">
    <property type="entry name" value="LysR-type_TF_proteobact-type"/>
</dbReference>
<dbReference type="InterPro" id="IPR036388">
    <property type="entry name" value="WH-like_DNA-bd_sf"/>
</dbReference>
<dbReference type="SUPFAM" id="SSF53850">
    <property type="entry name" value="Periplasmic binding protein-like II"/>
    <property type="match status" value="1"/>
</dbReference>
<dbReference type="PRINTS" id="PR00039">
    <property type="entry name" value="HTHLYSR"/>
</dbReference>
<sequence length="302" mass="32679">MPAAPLAPLPPLAAIRAFEAAARHRSFTRAAEELGMTQAAVSYQVKVLEDRVGVPLFRRRARGVSPTPEGARLAARAGEALEILRDAYAEARQDSDQTLVISVVATFATHVLAPRLGRFQIAHPEITTRVDVDQRLADLAAGEATVAIRTGKGVWPGLHADRLMRAGFTPMVSRGFLDRHGPLTDPAQLLQLPLVDPADPDWARWFAAAGVERPAAAAGQRSSFGTQVLQAQAVLADQGAGLLSPPFFGEALRRGDLVRPFGIEIDNDVDIWLVYPERRRNAPAVRAFRAWILEEMAQIGAA</sequence>
<keyword evidence="7" id="KW-1185">Reference proteome</keyword>
<dbReference type="PANTHER" id="PTHR30537:SF79">
    <property type="entry name" value="TRANSCRIPTIONAL REGULATOR-RELATED"/>
    <property type="match status" value="1"/>
</dbReference>
<proteinExistence type="inferred from homology"/>
<dbReference type="Gene3D" id="1.10.10.10">
    <property type="entry name" value="Winged helix-like DNA-binding domain superfamily/Winged helix DNA-binding domain"/>
    <property type="match status" value="1"/>
</dbReference>
<reference evidence="7" key="1">
    <citation type="journal article" date="2019" name="Int. J. Syst. Evol. Microbiol.">
        <title>The Global Catalogue of Microorganisms (GCM) 10K type strain sequencing project: providing services to taxonomists for standard genome sequencing and annotation.</title>
        <authorList>
            <consortium name="The Broad Institute Genomics Platform"/>
            <consortium name="The Broad Institute Genome Sequencing Center for Infectious Disease"/>
            <person name="Wu L."/>
            <person name="Ma J."/>
        </authorList>
    </citation>
    <scope>NUCLEOTIDE SEQUENCE [LARGE SCALE GENOMIC DNA]</scope>
    <source>
        <strain evidence="7">KCTC 62192</strain>
    </source>
</reference>
<accession>A0ABV7AB31</accession>
<dbReference type="RefSeq" id="WP_377830702.1">
    <property type="nucleotide sequence ID" value="NZ_JBHRSK010000001.1"/>
</dbReference>
<feature type="domain" description="HTH lysR-type" evidence="5">
    <location>
        <begin position="10"/>
        <end position="67"/>
    </location>
</feature>
<evidence type="ECO:0000256" key="4">
    <source>
        <dbReference type="ARBA" id="ARBA00023163"/>
    </source>
</evidence>
<dbReference type="InterPro" id="IPR000847">
    <property type="entry name" value="LysR_HTH_N"/>
</dbReference>
<comment type="similarity">
    <text evidence="1">Belongs to the LysR transcriptional regulatory family.</text>
</comment>
<organism evidence="6 7">
    <name type="scientific">Acidimangrovimonas pyrenivorans</name>
    <dbReference type="NCBI Taxonomy" id="2030798"/>
    <lineage>
        <taxon>Bacteria</taxon>
        <taxon>Pseudomonadati</taxon>
        <taxon>Pseudomonadota</taxon>
        <taxon>Alphaproteobacteria</taxon>
        <taxon>Rhodobacterales</taxon>
        <taxon>Paracoccaceae</taxon>
        <taxon>Acidimangrovimonas</taxon>
    </lineage>
</organism>
<gene>
    <name evidence="6" type="ORF">ACFOES_00275</name>
</gene>
<name>A0ABV7AB31_9RHOB</name>
<evidence type="ECO:0000256" key="1">
    <source>
        <dbReference type="ARBA" id="ARBA00009437"/>
    </source>
</evidence>
<dbReference type="Pfam" id="PF03466">
    <property type="entry name" value="LysR_substrate"/>
    <property type="match status" value="1"/>
</dbReference>
<dbReference type="Proteomes" id="UP001595443">
    <property type="component" value="Unassembled WGS sequence"/>
</dbReference>
<dbReference type="PANTHER" id="PTHR30537">
    <property type="entry name" value="HTH-TYPE TRANSCRIPTIONAL REGULATOR"/>
    <property type="match status" value="1"/>
</dbReference>
<dbReference type="InterPro" id="IPR036390">
    <property type="entry name" value="WH_DNA-bd_sf"/>
</dbReference>
<keyword evidence="2" id="KW-0805">Transcription regulation</keyword>
<dbReference type="Pfam" id="PF00126">
    <property type="entry name" value="HTH_1"/>
    <property type="match status" value="1"/>
</dbReference>
<evidence type="ECO:0000256" key="2">
    <source>
        <dbReference type="ARBA" id="ARBA00023015"/>
    </source>
</evidence>
<dbReference type="Gene3D" id="3.40.190.10">
    <property type="entry name" value="Periplasmic binding protein-like II"/>
    <property type="match status" value="2"/>
</dbReference>
<evidence type="ECO:0000256" key="3">
    <source>
        <dbReference type="ARBA" id="ARBA00023125"/>
    </source>
</evidence>
<evidence type="ECO:0000259" key="5">
    <source>
        <dbReference type="PROSITE" id="PS50931"/>
    </source>
</evidence>
<evidence type="ECO:0000313" key="6">
    <source>
        <dbReference type="EMBL" id="MFC2966518.1"/>
    </source>
</evidence>
<evidence type="ECO:0000313" key="7">
    <source>
        <dbReference type="Proteomes" id="UP001595443"/>
    </source>
</evidence>
<dbReference type="InterPro" id="IPR005119">
    <property type="entry name" value="LysR_subst-bd"/>
</dbReference>
<dbReference type="CDD" id="cd08432">
    <property type="entry name" value="PBP2_GcdR_TrpI_HvrB_AmpR_like"/>
    <property type="match status" value="1"/>
</dbReference>
<keyword evidence="4" id="KW-0804">Transcription</keyword>
<protein>
    <submittedName>
        <fullName evidence="6">LysR substrate-binding domain-containing protein</fullName>
    </submittedName>
</protein>